<comment type="caution">
    <text evidence="2">The sequence shown here is derived from an EMBL/GenBank/DDBJ whole genome shotgun (WGS) entry which is preliminary data.</text>
</comment>
<organism evidence="2 3">
    <name type="scientific">Herbaspirillum lusitanum</name>
    <dbReference type="NCBI Taxonomy" id="213312"/>
    <lineage>
        <taxon>Bacteria</taxon>
        <taxon>Pseudomonadati</taxon>
        <taxon>Pseudomonadota</taxon>
        <taxon>Betaproteobacteria</taxon>
        <taxon>Burkholderiales</taxon>
        <taxon>Oxalobacteraceae</taxon>
        <taxon>Herbaspirillum</taxon>
    </lineage>
</organism>
<name>A0ABW9AD91_9BURK</name>
<proteinExistence type="predicted"/>
<evidence type="ECO:0000313" key="3">
    <source>
        <dbReference type="Proteomes" id="UP001629246"/>
    </source>
</evidence>
<reference evidence="2 3" key="1">
    <citation type="journal article" date="2024" name="Chem. Sci.">
        <title>Discovery of megapolipeptins by genome mining of a Burkholderiales bacteria collection.</title>
        <authorList>
            <person name="Paulo B.S."/>
            <person name="Recchia M.J.J."/>
            <person name="Lee S."/>
            <person name="Fergusson C.H."/>
            <person name="Romanowski S.B."/>
            <person name="Hernandez A."/>
            <person name="Krull N."/>
            <person name="Liu D.Y."/>
            <person name="Cavanagh H."/>
            <person name="Bos A."/>
            <person name="Gray C.A."/>
            <person name="Murphy B.T."/>
            <person name="Linington R.G."/>
            <person name="Eustaquio A.S."/>
        </authorList>
    </citation>
    <scope>NUCLEOTIDE SEQUENCE [LARGE SCALE GENOMIC DNA]</scope>
    <source>
        <strain evidence="2 3">RL21-008-BIB-A</strain>
    </source>
</reference>
<sequence>MTEPTVSTSAWIEFLKQQGAQFAAADPLELQDFGALAPKAEEQESFFAPLTDLGLIGAAGDDAASFLHSQLTNDVTHLNTEEARLAGYCSPKGRLLATFLMWRDAQQVFLQLPRALQPAIQKRLQMFVMRAKAKLSDQSDNYAVIGLAGPAALNALAEWFPVLPASPYSRIENTNGTLIRVADAQNGARFQWIATPETLIGAWPKLAQHLAAVSPQAWRLSEIRAGVPQITTATQEQFVPQMINYELIGGVNFKKGCYPGQEIVARSQYLGKLKRRTMLASLDNSEVDVRAGGEIFSSADPDQPCGMVVNAGASGGGRALALVEIKVAAPESGSIHFGSAGGPQLQFHDLPYVLADPQ</sequence>
<keyword evidence="3" id="KW-1185">Reference proteome</keyword>
<dbReference type="Pfam" id="PF01571">
    <property type="entry name" value="GCV_T"/>
    <property type="match status" value="1"/>
</dbReference>
<dbReference type="Gene3D" id="3.30.70.1630">
    <property type="match status" value="1"/>
</dbReference>
<dbReference type="EMBL" id="JAQQFM010000007">
    <property type="protein sequence ID" value="MFL9925992.1"/>
    <property type="molecule type" value="Genomic_DNA"/>
</dbReference>
<feature type="domain" description="GCVT N-terminal" evidence="1">
    <location>
        <begin position="53"/>
        <end position="161"/>
    </location>
</feature>
<dbReference type="Proteomes" id="UP001629246">
    <property type="component" value="Unassembled WGS sequence"/>
</dbReference>
<gene>
    <name evidence="2" type="ORF">PQR62_17070</name>
</gene>
<accession>A0ABW9AD91</accession>
<dbReference type="InterPro" id="IPR045179">
    <property type="entry name" value="YgfZ/GcvT"/>
</dbReference>
<dbReference type="PANTHER" id="PTHR22602">
    <property type="entry name" value="TRANSFERASE CAF17, MITOCHONDRIAL-RELATED"/>
    <property type="match status" value="1"/>
</dbReference>
<dbReference type="InterPro" id="IPR017703">
    <property type="entry name" value="YgfZ/GCV_T_CS"/>
</dbReference>
<dbReference type="InterPro" id="IPR006222">
    <property type="entry name" value="GCVT_N"/>
</dbReference>
<evidence type="ECO:0000259" key="1">
    <source>
        <dbReference type="Pfam" id="PF01571"/>
    </source>
</evidence>
<dbReference type="Gene3D" id="2.40.30.160">
    <property type="match status" value="1"/>
</dbReference>
<dbReference type="Gene3D" id="3.30.70.1400">
    <property type="entry name" value="Aminomethyltransferase beta-barrel domains"/>
    <property type="match status" value="1"/>
</dbReference>
<dbReference type="RefSeq" id="WP_408159191.1">
    <property type="nucleotide sequence ID" value="NZ_JAQQFM010000007.1"/>
</dbReference>
<protein>
    <submittedName>
        <fullName evidence="2">Folate-binding protein</fullName>
    </submittedName>
</protein>
<dbReference type="PANTHER" id="PTHR22602:SF0">
    <property type="entry name" value="TRANSFERASE CAF17, MITOCHONDRIAL-RELATED"/>
    <property type="match status" value="1"/>
</dbReference>
<dbReference type="SUPFAM" id="SSF103025">
    <property type="entry name" value="Folate-binding domain"/>
    <property type="match status" value="1"/>
</dbReference>
<evidence type="ECO:0000313" key="2">
    <source>
        <dbReference type="EMBL" id="MFL9925992.1"/>
    </source>
</evidence>
<dbReference type="NCBIfam" id="TIGR03317">
    <property type="entry name" value="ygfZ_signature"/>
    <property type="match status" value="1"/>
</dbReference>